<evidence type="ECO:0000256" key="5">
    <source>
        <dbReference type="ARBA" id="ARBA00022741"/>
    </source>
</evidence>
<evidence type="ECO:0000256" key="7">
    <source>
        <dbReference type="ARBA" id="ARBA00022840"/>
    </source>
</evidence>
<evidence type="ECO:0000256" key="3">
    <source>
        <dbReference type="ARBA" id="ARBA00016296"/>
    </source>
</evidence>
<reference evidence="11 12" key="1">
    <citation type="submission" date="2019-02" db="EMBL/GenBank/DDBJ databases">
        <title>Deep-cultivation of Planctomycetes and their phenomic and genomic characterization uncovers novel biology.</title>
        <authorList>
            <person name="Wiegand S."/>
            <person name="Jogler M."/>
            <person name="Boedeker C."/>
            <person name="Pinto D."/>
            <person name="Vollmers J."/>
            <person name="Rivas-Marin E."/>
            <person name="Kohn T."/>
            <person name="Peeters S.H."/>
            <person name="Heuer A."/>
            <person name="Rast P."/>
            <person name="Oberbeckmann S."/>
            <person name="Bunk B."/>
            <person name="Jeske O."/>
            <person name="Meyerdierks A."/>
            <person name="Storesund J.E."/>
            <person name="Kallscheuer N."/>
            <person name="Luecker S."/>
            <person name="Lage O.M."/>
            <person name="Pohl T."/>
            <person name="Merkel B.J."/>
            <person name="Hornburger P."/>
            <person name="Mueller R.-W."/>
            <person name="Bruemmer F."/>
            <person name="Labrenz M."/>
            <person name="Spormann A.M."/>
            <person name="Op den Camp H."/>
            <person name="Overmann J."/>
            <person name="Amann R."/>
            <person name="Jetten M.S.M."/>
            <person name="Mascher T."/>
            <person name="Medema M.H."/>
            <person name="Devos D.P."/>
            <person name="Kaster A.-K."/>
            <person name="Ovreas L."/>
            <person name="Rohde M."/>
            <person name="Galperin M.Y."/>
            <person name="Jogler C."/>
        </authorList>
    </citation>
    <scope>NUCLEOTIDE SEQUENCE [LARGE SCALE GENOMIC DNA]</scope>
    <source>
        <strain evidence="11 12">ElP</strain>
    </source>
</reference>
<dbReference type="InterPro" id="IPR017665">
    <property type="entry name" value="Guanylate_kinase"/>
</dbReference>
<keyword evidence="9" id="KW-0963">Cytoplasm</keyword>
<evidence type="ECO:0000256" key="8">
    <source>
        <dbReference type="ARBA" id="ARBA00030128"/>
    </source>
</evidence>
<keyword evidence="12" id="KW-1185">Reference proteome</keyword>
<proteinExistence type="inferred from homology"/>
<organism evidence="11 12">
    <name type="scientific">Tautonia plasticadhaerens</name>
    <dbReference type="NCBI Taxonomy" id="2527974"/>
    <lineage>
        <taxon>Bacteria</taxon>
        <taxon>Pseudomonadati</taxon>
        <taxon>Planctomycetota</taxon>
        <taxon>Planctomycetia</taxon>
        <taxon>Isosphaerales</taxon>
        <taxon>Isosphaeraceae</taxon>
        <taxon>Tautonia</taxon>
    </lineage>
</organism>
<dbReference type="InterPro" id="IPR008145">
    <property type="entry name" value="GK/Ca_channel_bsu"/>
</dbReference>
<comment type="catalytic activity">
    <reaction evidence="9">
        <text>GMP + ATP = GDP + ADP</text>
        <dbReference type="Rhea" id="RHEA:20780"/>
        <dbReference type="ChEBI" id="CHEBI:30616"/>
        <dbReference type="ChEBI" id="CHEBI:58115"/>
        <dbReference type="ChEBI" id="CHEBI:58189"/>
        <dbReference type="ChEBI" id="CHEBI:456216"/>
        <dbReference type="EC" id="2.7.4.8"/>
    </reaction>
</comment>
<comment type="similarity">
    <text evidence="1 9">Belongs to the guanylate kinase family.</text>
</comment>
<keyword evidence="5 9" id="KW-0547">Nucleotide-binding</keyword>
<evidence type="ECO:0000256" key="4">
    <source>
        <dbReference type="ARBA" id="ARBA00022679"/>
    </source>
</evidence>
<feature type="binding site" evidence="9">
    <location>
        <begin position="17"/>
        <end position="24"/>
    </location>
    <ligand>
        <name>ATP</name>
        <dbReference type="ChEBI" id="CHEBI:30616"/>
    </ligand>
</feature>
<dbReference type="NCBIfam" id="TIGR03263">
    <property type="entry name" value="guanyl_kin"/>
    <property type="match status" value="1"/>
</dbReference>
<dbReference type="GO" id="GO:0005524">
    <property type="term" value="F:ATP binding"/>
    <property type="evidence" value="ECO:0007669"/>
    <property type="project" value="UniProtKB-UniRule"/>
</dbReference>
<keyword evidence="7 9" id="KW-0067">ATP-binding</keyword>
<dbReference type="PANTHER" id="PTHR23117">
    <property type="entry name" value="GUANYLATE KINASE-RELATED"/>
    <property type="match status" value="1"/>
</dbReference>
<dbReference type="EMBL" id="CP036426">
    <property type="protein sequence ID" value="QDV32504.1"/>
    <property type="molecule type" value="Genomic_DNA"/>
</dbReference>
<sequence>MTHDWTRLPGRLVVVSGPSGCGKSTILRRALDDPTVSARLSVSATSRPPRQGEEGGLHYEFVSRGQFEAARDRGQFLEWAEVHGNLYGTPIAPVIRSLEAGECVVLEIDVQGAAQVTRAVPTADTIFVTVPSLDVLEARLRGRGTEPEAVVRRRLDNARRELESIHLYTHTIVNDDLDRAVSEMVALLVGAGCKGADRDA</sequence>
<dbReference type="HAMAP" id="MF_00328">
    <property type="entry name" value="Guanylate_kinase"/>
    <property type="match status" value="1"/>
</dbReference>
<keyword evidence="4 9" id="KW-0808">Transferase</keyword>
<dbReference type="FunFam" id="3.30.63.10:FF:000002">
    <property type="entry name" value="Guanylate kinase 1"/>
    <property type="match status" value="1"/>
</dbReference>
<evidence type="ECO:0000259" key="10">
    <source>
        <dbReference type="PROSITE" id="PS50052"/>
    </source>
</evidence>
<feature type="domain" description="Guanylate kinase-like" evidence="10">
    <location>
        <begin position="10"/>
        <end position="189"/>
    </location>
</feature>
<evidence type="ECO:0000313" key="12">
    <source>
        <dbReference type="Proteomes" id="UP000317835"/>
    </source>
</evidence>
<dbReference type="EC" id="2.7.4.8" evidence="2 9"/>
<dbReference type="CDD" id="cd00071">
    <property type="entry name" value="GMPK"/>
    <property type="match status" value="1"/>
</dbReference>
<dbReference type="GO" id="GO:0004385">
    <property type="term" value="F:GMP kinase activity"/>
    <property type="evidence" value="ECO:0007669"/>
    <property type="project" value="UniProtKB-UniRule"/>
</dbReference>
<dbReference type="InterPro" id="IPR020590">
    <property type="entry name" value="Guanylate_kinase_CS"/>
</dbReference>
<dbReference type="PANTHER" id="PTHR23117:SF13">
    <property type="entry name" value="GUANYLATE KINASE"/>
    <property type="match status" value="1"/>
</dbReference>
<dbReference type="Pfam" id="PF00625">
    <property type="entry name" value="Guanylate_kin"/>
    <property type="match status" value="1"/>
</dbReference>
<dbReference type="Gene3D" id="3.30.63.10">
    <property type="entry name" value="Guanylate Kinase phosphate binding domain"/>
    <property type="match status" value="1"/>
</dbReference>
<dbReference type="Gene3D" id="3.40.50.300">
    <property type="entry name" value="P-loop containing nucleotide triphosphate hydrolases"/>
    <property type="match status" value="1"/>
</dbReference>
<name>A0A518GVA5_9BACT</name>
<dbReference type="KEGG" id="tpla:ElP_03370"/>
<evidence type="ECO:0000256" key="6">
    <source>
        <dbReference type="ARBA" id="ARBA00022777"/>
    </source>
</evidence>
<dbReference type="RefSeq" id="WP_145266645.1">
    <property type="nucleotide sequence ID" value="NZ_CP036426.1"/>
</dbReference>
<protein>
    <recommendedName>
        <fullName evidence="3 9">Guanylate kinase</fullName>
        <ecNumber evidence="2 9">2.7.4.8</ecNumber>
    </recommendedName>
    <alternativeName>
        <fullName evidence="8 9">GMP kinase</fullName>
    </alternativeName>
</protein>
<comment type="subcellular location">
    <subcellularLocation>
        <location evidence="9">Cytoplasm</location>
    </subcellularLocation>
</comment>
<dbReference type="Proteomes" id="UP000317835">
    <property type="component" value="Chromosome"/>
</dbReference>
<evidence type="ECO:0000256" key="9">
    <source>
        <dbReference type="HAMAP-Rule" id="MF_00328"/>
    </source>
</evidence>
<dbReference type="GO" id="GO:0005829">
    <property type="term" value="C:cytosol"/>
    <property type="evidence" value="ECO:0007669"/>
    <property type="project" value="TreeGrafter"/>
</dbReference>
<dbReference type="AlphaFoldDB" id="A0A518GVA5"/>
<dbReference type="OrthoDB" id="9808150at2"/>
<evidence type="ECO:0000256" key="2">
    <source>
        <dbReference type="ARBA" id="ARBA00012961"/>
    </source>
</evidence>
<keyword evidence="6 9" id="KW-0418">Kinase</keyword>
<accession>A0A518GVA5</accession>
<dbReference type="PROSITE" id="PS00856">
    <property type="entry name" value="GUANYLATE_KINASE_1"/>
    <property type="match status" value="1"/>
</dbReference>
<dbReference type="SUPFAM" id="SSF52540">
    <property type="entry name" value="P-loop containing nucleoside triphosphate hydrolases"/>
    <property type="match status" value="1"/>
</dbReference>
<dbReference type="InterPro" id="IPR008144">
    <property type="entry name" value="Guanylate_kin-like_dom"/>
</dbReference>
<dbReference type="InterPro" id="IPR027417">
    <property type="entry name" value="P-loop_NTPase"/>
</dbReference>
<dbReference type="SMART" id="SM00072">
    <property type="entry name" value="GuKc"/>
    <property type="match status" value="1"/>
</dbReference>
<dbReference type="PROSITE" id="PS50052">
    <property type="entry name" value="GUANYLATE_KINASE_2"/>
    <property type="match status" value="1"/>
</dbReference>
<evidence type="ECO:0000256" key="1">
    <source>
        <dbReference type="ARBA" id="ARBA00005790"/>
    </source>
</evidence>
<comment type="function">
    <text evidence="9">Essential for recycling GMP and indirectly, cGMP.</text>
</comment>
<evidence type="ECO:0000313" key="11">
    <source>
        <dbReference type="EMBL" id="QDV32504.1"/>
    </source>
</evidence>
<gene>
    <name evidence="9 11" type="primary">gmk</name>
    <name evidence="11" type="ORF">ElP_03370</name>
</gene>